<dbReference type="InterPro" id="IPR013096">
    <property type="entry name" value="Cupin_2"/>
</dbReference>
<feature type="domain" description="Cupin type-2" evidence="2">
    <location>
        <begin position="51"/>
        <end position="117"/>
    </location>
</feature>
<dbReference type="InterPro" id="IPR051610">
    <property type="entry name" value="GPI/OXD"/>
</dbReference>
<evidence type="ECO:0000313" key="4">
    <source>
        <dbReference type="Proteomes" id="UP000198976"/>
    </source>
</evidence>
<protein>
    <submittedName>
        <fullName evidence="3">Cupin domain-containing protein</fullName>
    </submittedName>
</protein>
<dbReference type="PANTHER" id="PTHR35848">
    <property type="entry name" value="OXALATE-BINDING PROTEIN"/>
    <property type="match status" value="1"/>
</dbReference>
<accession>A0ABY0V982</accession>
<dbReference type="Pfam" id="PF07883">
    <property type="entry name" value="Cupin_2"/>
    <property type="match status" value="1"/>
</dbReference>
<organism evidence="3 4">
    <name type="scientific">Schaalia radingae</name>
    <dbReference type="NCBI Taxonomy" id="131110"/>
    <lineage>
        <taxon>Bacteria</taxon>
        <taxon>Bacillati</taxon>
        <taxon>Actinomycetota</taxon>
        <taxon>Actinomycetes</taxon>
        <taxon>Actinomycetales</taxon>
        <taxon>Actinomycetaceae</taxon>
        <taxon>Schaalia</taxon>
    </lineage>
</organism>
<keyword evidence="4" id="KW-1185">Reference proteome</keyword>
<dbReference type="CDD" id="cd02221">
    <property type="entry name" value="cupin_TM1287-like"/>
    <property type="match status" value="1"/>
</dbReference>
<dbReference type="InterPro" id="IPR011051">
    <property type="entry name" value="RmlC_Cupin_sf"/>
</dbReference>
<dbReference type="SUPFAM" id="SSF51182">
    <property type="entry name" value="RmlC-like cupins"/>
    <property type="match status" value="1"/>
</dbReference>
<sequence>MTTHDTFVLRRNADMQREAREHMRDGAGTVHLTHILKPEEMFGRGRMFSEITLQPGESIGVHDHQGESEFYYILAGRGTYAVDDETFEVAAGDLTVVPDHHRHGIENTGDEPLVFIALILFTDDHE</sequence>
<dbReference type="EMBL" id="LT629792">
    <property type="protein sequence ID" value="SDT99987.1"/>
    <property type="molecule type" value="Genomic_DNA"/>
</dbReference>
<dbReference type="Gene3D" id="2.60.120.10">
    <property type="entry name" value="Jelly Rolls"/>
    <property type="match status" value="1"/>
</dbReference>
<dbReference type="InterPro" id="IPR014710">
    <property type="entry name" value="RmlC-like_jellyroll"/>
</dbReference>
<reference evidence="3 4" key="1">
    <citation type="submission" date="2016-10" db="EMBL/GenBank/DDBJ databases">
        <authorList>
            <person name="Varghese N."/>
            <person name="Submissions S."/>
        </authorList>
    </citation>
    <scope>NUCLEOTIDE SEQUENCE [LARGE SCALE GENOMIC DNA]</scope>
    <source>
        <strain evidence="3 4">DSM 9169</strain>
    </source>
</reference>
<keyword evidence="1" id="KW-0479">Metal-binding</keyword>
<dbReference type="Proteomes" id="UP000198976">
    <property type="component" value="Chromosome I"/>
</dbReference>
<evidence type="ECO:0000313" key="3">
    <source>
        <dbReference type="EMBL" id="SDT99987.1"/>
    </source>
</evidence>
<dbReference type="PANTHER" id="PTHR35848:SF6">
    <property type="entry name" value="CUPIN TYPE-2 DOMAIN-CONTAINING PROTEIN"/>
    <property type="match status" value="1"/>
</dbReference>
<gene>
    <name evidence="3" type="ORF">SAMN04489714_1529</name>
</gene>
<name>A0ABY0V982_9ACTO</name>
<proteinExistence type="predicted"/>
<evidence type="ECO:0000259" key="2">
    <source>
        <dbReference type="Pfam" id="PF07883"/>
    </source>
</evidence>
<evidence type="ECO:0000256" key="1">
    <source>
        <dbReference type="ARBA" id="ARBA00022723"/>
    </source>
</evidence>